<evidence type="ECO:0000259" key="4">
    <source>
        <dbReference type="PROSITE" id="PS50002"/>
    </source>
</evidence>
<dbReference type="SMART" id="SM00326">
    <property type="entry name" value="SH3"/>
    <property type="match status" value="1"/>
</dbReference>
<dbReference type="InterPro" id="IPR036028">
    <property type="entry name" value="SH3-like_dom_sf"/>
</dbReference>
<feature type="compositionally biased region" description="Acidic residues" evidence="3">
    <location>
        <begin position="535"/>
        <end position="551"/>
    </location>
</feature>
<feature type="compositionally biased region" description="Pro residues" evidence="3">
    <location>
        <begin position="892"/>
        <end position="918"/>
    </location>
</feature>
<evidence type="ECO:0000256" key="2">
    <source>
        <dbReference type="PROSITE-ProRule" id="PRU00192"/>
    </source>
</evidence>
<feature type="compositionally biased region" description="Basic and acidic residues" evidence="3">
    <location>
        <begin position="552"/>
        <end position="562"/>
    </location>
</feature>
<feature type="compositionally biased region" description="Pro residues" evidence="3">
    <location>
        <begin position="679"/>
        <end position="701"/>
    </location>
</feature>
<evidence type="ECO:0000313" key="5">
    <source>
        <dbReference type="EMBL" id="ELQ59523.1"/>
    </source>
</evidence>
<evidence type="ECO:0000256" key="1">
    <source>
        <dbReference type="ARBA" id="ARBA00022443"/>
    </source>
</evidence>
<accession>L7IUD6</accession>
<dbReference type="EMBL" id="JH795495">
    <property type="protein sequence ID" value="ELQ59523.1"/>
    <property type="molecule type" value="Genomic_DNA"/>
</dbReference>
<dbReference type="InterPro" id="IPR001452">
    <property type="entry name" value="SH3_domain"/>
</dbReference>
<feature type="compositionally biased region" description="Pro residues" evidence="3">
    <location>
        <begin position="791"/>
        <end position="818"/>
    </location>
</feature>
<evidence type="ECO:0000256" key="3">
    <source>
        <dbReference type="SAM" id="MobiDB-lite"/>
    </source>
</evidence>
<feature type="compositionally biased region" description="Low complexity" evidence="3">
    <location>
        <begin position="880"/>
        <end position="891"/>
    </location>
</feature>
<feature type="compositionally biased region" description="Basic and acidic residues" evidence="3">
    <location>
        <begin position="863"/>
        <end position="876"/>
    </location>
</feature>
<dbReference type="Pfam" id="PF25459">
    <property type="entry name" value="AIM3_BBC1_C"/>
    <property type="match status" value="1"/>
</dbReference>
<gene>
    <name evidence="5" type="ORF">OOW_P131scaffold01349g29</name>
</gene>
<feature type="domain" description="SH3" evidence="4">
    <location>
        <begin position="98"/>
        <end position="162"/>
    </location>
</feature>
<feature type="region of interest" description="Disordered" evidence="3">
    <location>
        <begin position="1007"/>
        <end position="1026"/>
    </location>
</feature>
<dbReference type="PANTHER" id="PTHR46026:SF1">
    <property type="entry name" value="RHO-TYPE GUANINE NUCLEOTIDE EXCHANGE FACTOR, ISOFORM F"/>
    <property type="match status" value="1"/>
</dbReference>
<feature type="compositionally biased region" description="Basic and acidic residues" evidence="3">
    <location>
        <begin position="449"/>
        <end position="464"/>
    </location>
</feature>
<keyword evidence="1 2" id="KW-0728">SH3 domain</keyword>
<feature type="compositionally biased region" description="Low complexity" evidence="3">
    <location>
        <begin position="249"/>
        <end position="259"/>
    </location>
</feature>
<feature type="compositionally biased region" description="Pro residues" evidence="3">
    <location>
        <begin position="931"/>
        <end position="940"/>
    </location>
</feature>
<dbReference type="CDD" id="cd11887">
    <property type="entry name" value="SH3_Bbc1"/>
    <property type="match status" value="1"/>
</dbReference>
<feature type="compositionally biased region" description="Acidic residues" evidence="3">
    <location>
        <begin position="842"/>
        <end position="856"/>
    </location>
</feature>
<feature type="compositionally biased region" description="Basic and acidic residues" evidence="3">
    <location>
        <begin position="351"/>
        <end position="371"/>
    </location>
</feature>
<dbReference type="InterPro" id="IPR035552">
    <property type="entry name" value="Mti1_SH3"/>
</dbReference>
<dbReference type="Pfam" id="PF00018">
    <property type="entry name" value="SH3_1"/>
    <property type="match status" value="1"/>
</dbReference>
<dbReference type="SUPFAM" id="SSF50044">
    <property type="entry name" value="SH3-domain"/>
    <property type="match status" value="1"/>
</dbReference>
<dbReference type="PROSITE" id="PS50002">
    <property type="entry name" value="SH3"/>
    <property type="match status" value="1"/>
</dbReference>
<dbReference type="PANTHER" id="PTHR46026">
    <property type="entry name" value="RHO-TYPE GUANINE NUCLEOTIDE EXCHANGE FACTOR, ISOFORM F"/>
    <property type="match status" value="1"/>
</dbReference>
<feature type="compositionally biased region" description="Basic and acidic residues" evidence="3">
    <location>
        <begin position="409"/>
        <end position="419"/>
    </location>
</feature>
<organism>
    <name type="scientific">Pyricularia oryzae (strain P131)</name>
    <name type="common">Rice blast fungus</name>
    <name type="synonym">Magnaporthe oryzae</name>
    <dbReference type="NCBI Taxonomy" id="1143193"/>
    <lineage>
        <taxon>Eukaryota</taxon>
        <taxon>Fungi</taxon>
        <taxon>Dikarya</taxon>
        <taxon>Ascomycota</taxon>
        <taxon>Pezizomycotina</taxon>
        <taxon>Sordariomycetes</taxon>
        <taxon>Sordariomycetidae</taxon>
        <taxon>Magnaporthales</taxon>
        <taxon>Pyriculariaceae</taxon>
        <taxon>Pyricularia</taxon>
    </lineage>
</organism>
<name>L7IUD6_PYRO1</name>
<sequence>MAETRLSALSQIFRRYESNQIESTIGGDQKVNTLGEEVLFHHRAACLMQQAVSQQHLTQPNPTTPHTNLHLKLYEAPRPNKTPISLGLQVPCTAYAMSAPFMVKALFEYSSPHEDDLPFPAGQIITVTEVEDEDWYTGEFVGDDGVKHEGIFPRNFVEKYEPVAPPRPTRTRPKKESEPTAATSPPPPAPAAAAAPEPVEEPTPSEPELPLKAESQFTSEPVEEAPTASGNAPAASAASPPAPEPAAPVPIAAPSASNPKVEPQATSPPAPKVAPSASKPSGPPPVAEKPTGNAFKDRIAAFNRAAAPPITPFKPSGLGGSSFIKKPFVAPPPSRNAFVPQPQSAPAPRVYRRDEDPEIKEREQENQETAEKVGLAPTTSNEGEDEDQPKPMSLKERMALLQKQQQEQAQRHAEAAAKKEKPKRPAKKRMESNEGAEEDGSLQIAPPQLERKDSEDTAGRRSIDESQGTRAPPAGRRKSSAKALGGEPYDGNEADMSGAGDTTEGQEDVTEREDSDDRSHHVPKSSVAAGKAPAVDEEDEEEDDEEEEDIDPEVRRKEELRARMAKMSGGMGMAGMFGMPMPGLGVPAKKKKASVAVERRDSEGPEGMPSPGLHAPPVPAMVALPGLATRRSEDRAAEEVALAPAAPKDEEEEDHAETPSQSAQSPPSVPFRMSMSGAPPVPGNRPIPPPVPSEARPPMPPIAGVKSPSAGSESDDELSEHPMQEPLATPRGEPTPASRAPPPPPPGPPPVEPSSPRSPGPKQQIFFGGGGGEVSPTSPTASSMSNKRASRPPPPIPTMPPSSPPPAASRPPPPPPPGGLSRRSTADNRPLSPTKASRKELSDEEEITEYEGDYDTDIASSVPHKDALKSHGRDSSIDETTSVSSPTATAPPTLPPPIPSVNAPRAPPPIPNQPPPAPKTDYRRSVDMPRMAPPPPPPQKEAPQYDDDYDPYNYSAPSQGVSAAPGYAPPPPKSPRSPEIPHTSEAPYQPPPPPPGVQQSGRVARQSLDVGRSSHSGRRSVDIGPSMDSHYVANDIDLAPSSSWWTQPNGLPPQLQGRKDIFFESEQSVSAQGSKSMITRDIYILYHDYSQTVVTVLYDGKNPSDVHLSQRHEPPPRTLRQDQLEQSYERFGRQIAEAVKGKKETVVGDGTPYGLVQELLRPHKDALLPVGTRAYGALVYANMANASTTVNDEIRPGDIMSIRNAKFSGKHGALGHKYSMEVGRPDHVAIVAEWDGSKKKVRAWEQGRESKKTKLESFRLDDLRSGEVKIWRVMPRSWVGWEGQN</sequence>
<feature type="compositionally biased region" description="Polar residues" evidence="3">
    <location>
        <begin position="775"/>
        <end position="787"/>
    </location>
</feature>
<dbReference type="InterPro" id="IPR057402">
    <property type="entry name" value="AIM3_BBC1_C"/>
</dbReference>
<protein>
    <submittedName>
        <fullName evidence="5">SH3 domain-containing protein</fullName>
    </submittedName>
</protein>
<feature type="compositionally biased region" description="Pro residues" evidence="3">
    <location>
        <begin position="739"/>
        <end position="759"/>
    </location>
</feature>
<feature type="region of interest" description="Disordered" evidence="3">
    <location>
        <begin position="585"/>
        <end position="1001"/>
    </location>
</feature>
<feature type="region of interest" description="Disordered" evidence="3">
    <location>
        <begin position="158"/>
        <end position="563"/>
    </location>
</feature>
<feature type="compositionally biased region" description="Low complexity" evidence="3">
    <location>
        <begin position="225"/>
        <end position="239"/>
    </location>
</feature>
<proteinExistence type="predicted"/>
<reference evidence="5" key="1">
    <citation type="journal article" date="2012" name="PLoS Genet.">
        <title>Comparative analysis of the genomes of two field isolates of the rice blast fungus Magnaporthe oryzae.</title>
        <authorList>
            <person name="Xue M."/>
            <person name="Yang J."/>
            <person name="Li Z."/>
            <person name="Hu S."/>
            <person name="Yao N."/>
            <person name="Dean R.A."/>
            <person name="Zhao W."/>
            <person name="Shen M."/>
            <person name="Zhang H."/>
            <person name="Li C."/>
            <person name="Liu L."/>
            <person name="Cao L."/>
            <person name="Xu X."/>
            <person name="Xing Y."/>
            <person name="Hsiang T."/>
            <person name="Zhang Z."/>
            <person name="Xu J.R."/>
            <person name="Peng Y.L."/>
        </authorList>
    </citation>
    <scope>NUCLEOTIDE SEQUENCE [LARGE SCALE GENOMIC DNA]</scope>
    <source>
        <strain evidence="5">P131</strain>
    </source>
</reference>
<feature type="compositionally biased region" description="Acidic residues" evidence="3">
    <location>
        <begin position="504"/>
        <end position="514"/>
    </location>
</feature>
<dbReference type="Gene3D" id="2.30.30.40">
    <property type="entry name" value="SH3 Domains"/>
    <property type="match status" value="1"/>
</dbReference>